<dbReference type="PANTHER" id="PTHR21245">
    <property type="entry name" value="HETEROGENEOUS NUCLEAR RIBONUCLEOPROTEIN"/>
    <property type="match status" value="1"/>
</dbReference>
<evidence type="ECO:0000256" key="3">
    <source>
        <dbReference type="SAM" id="Phobius"/>
    </source>
</evidence>
<dbReference type="Pfam" id="PF00076">
    <property type="entry name" value="RRM_1"/>
    <property type="match status" value="3"/>
</dbReference>
<comment type="caution">
    <text evidence="5">The sequence shown here is derived from an EMBL/GenBank/DDBJ whole genome shotgun (WGS) entry which is preliminary data.</text>
</comment>
<accession>A0ABQ9BWB8</accession>
<sequence>MAEGREIEERVDLEEDNYMEEIDDDVEEQLDEDGEDDAEMHMLKKMLKRSLRTQSLRAVRKINLQKQIEALPTLILRRMNKSPLLRLMKRKRRSMPNFFLFLLTVLKFFIGGLPKDVMEDELRDLCETIGEIFELRLMKDRDTGESKGFAFVAFKSKEVARKATEELRSKDYKGKTLRCSISETKNRLFIGNVPKNLTEDEFRKIIEEVGPGVEVIELIKDPQTPTRNRGFAFILYYNNACADYARQKMLNANFKLDGHTPTVSWADPKGTPPDHSPAAAGQVKALYVKNIPENTSTEKLKELFQRHGDVTKVVTPPGKAGKRDFGFIHYAERSSALKAVRDTEKYEINEGFALSLFEHYNFSS</sequence>
<dbReference type="InterPro" id="IPR035979">
    <property type="entry name" value="RBD_domain_sf"/>
</dbReference>
<proteinExistence type="predicted"/>
<feature type="domain" description="RRM" evidence="4">
    <location>
        <begin position="106"/>
        <end position="184"/>
    </location>
</feature>
<dbReference type="Proteomes" id="UP001141253">
    <property type="component" value="Chromosome 2"/>
</dbReference>
<keyword evidence="6" id="KW-1185">Reference proteome</keyword>
<evidence type="ECO:0000313" key="5">
    <source>
        <dbReference type="EMBL" id="KAJ6390711.1"/>
    </source>
</evidence>
<evidence type="ECO:0000256" key="2">
    <source>
        <dbReference type="PROSITE-ProRule" id="PRU00176"/>
    </source>
</evidence>
<reference evidence="5" key="1">
    <citation type="submission" date="2022-10" db="EMBL/GenBank/DDBJ databases">
        <authorList>
            <person name="Hyden B.L."/>
            <person name="Feng K."/>
            <person name="Yates T."/>
            <person name="Jawdy S."/>
            <person name="Smart L.B."/>
            <person name="Muchero W."/>
        </authorList>
    </citation>
    <scope>NUCLEOTIDE SEQUENCE</scope>
    <source>
        <tissue evidence="5">Shoot tip</tissue>
    </source>
</reference>
<dbReference type="SUPFAM" id="SSF54928">
    <property type="entry name" value="RNA-binding domain, RBD"/>
    <property type="match status" value="2"/>
</dbReference>
<keyword evidence="1 2" id="KW-0694">RNA-binding</keyword>
<keyword evidence="3" id="KW-0812">Transmembrane</keyword>
<feature type="transmembrane region" description="Helical" evidence="3">
    <location>
        <begin position="95"/>
        <end position="113"/>
    </location>
</feature>
<evidence type="ECO:0000256" key="1">
    <source>
        <dbReference type="ARBA" id="ARBA00022884"/>
    </source>
</evidence>
<feature type="domain" description="RRM" evidence="4">
    <location>
        <begin position="284"/>
        <end position="356"/>
    </location>
</feature>
<keyword evidence="3" id="KW-0472">Membrane</keyword>
<feature type="domain" description="RRM" evidence="4">
    <location>
        <begin position="186"/>
        <end position="268"/>
    </location>
</feature>
<dbReference type="InterPro" id="IPR000504">
    <property type="entry name" value="RRM_dom"/>
</dbReference>
<evidence type="ECO:0000313" key="6">
    <source>
        <dbReference type="Proteomes" id="UP001141253"/>
    </source>
</evidence>
<gene>
    <name evidence="5" type="ORF">OIU77_024845</name>
</gene>
<evidence type="ECO:0000259" key="4">
    <source>
        <dbReference type="PROSITE" id="PS50102"/>
    </source>
</evidence>
<reference evidence="5" key="2">
    <citation type="journal article" date="2023" name="Int. J. Mol. Sci.">
        <title>De Novo Assembly and Annotation of 11 Diverse Shrub Willow (Salix) Genomes Reveals Novel Gene Organization in Sex-Linked Regions.</title>
        <authorList>
            <person name="Hyden B."/>
            <person name="Feng K."/>
            <person name="Yates T.B."/>
            <person name="Jawdy S."/>
            <person name="Cereghino C."/>
            <person name="Smart L.B."/>
            <person name="Muchero W."/>
        </authorList>
    </citation>
    <scope>NUCLEOTIDE SEQUENCE</scope>
    <source>
        <tissue evidence="5">Shoot tip</tissue>
    </source>
</reference>
<protein>
    <recommendedName>
        <fullName evidence="4">RRM domain-containing protein</fullName>
    </recommendedName>
</protein>
<keyword evidence="3" id="KW-1133">Transmembrane helix</keyword>
<dbReference type="InterPro" id="IPR012677">
    <property type="entry name" value="Nucleotide-bd_a/b_plait_sf"/>
</dbReference>
<dbReference type="PROSITE" id="PS50102">
    <property type="entry name" value="RRM"/>
    <property type="match status" value="3"/>
</dbReference>
<dbReference type="Gene3D" id="3.30.70.330">
    <property type="match status" value="3"/>
</dbReference>
<organism evidence="5 6">
    <name type="scientific">Salix suchowensis</name>
    <dbReference type="NCBI Taxonomy" id="1278906"/>
    <lineage>
        <taxon>Eukaryota</taxon>
        <taxon>Viridiplantae</taxon>
        <taxon>Streptophyta</taxon>
        <taxon>Embryophyta</taxon>
        <taxon>Tracheophyta</taxon>
        <taxon>Spermatophyta</taxon>
        <taxon>Magnoliopsida</taxon>
        <taxon>eudicotyledons</taxon>
        <taxon>Gunneridae</taxon>
        <taxon>Pentapetalae</taxon>
        <taxon>rosids</taxon>
        <taxon>fabids</taxon>
        <taxon>Malpighiales</taxon>
        <taxon>Salicaceae</taxon>
        <taxon>Saliceae</taxon>
        <taxon>Salix</taxon>
    </lineage>
</organism>
<dbReference type="SMART" id="SM00360">
    <property type="entry name" value="RRM"/>
    <property type="match status" value="3"/>
</dbReference>
<name>A0ABQ9BWB8_9ROSI</name>
<dbReference type="EMBL" id="JAPFFI010000006">
    <property type="protein sequence ID" value="KAJ6390711.1"/>
    <property type="molecule type" value="Genomic_DNA"/>
</dbReference>